<dbReference type="GO" id="GO:0003700">
    <property type="term" value="F:DNA-binding transcription factor activity"/>
    <property type="evidence" value="ECO:0007669"/>
    <property type="project" value="InterPro"/>
</dbReference>
<feature type="compositionally biased region" description="Basic and acidic residues" evidence="6">
    <location>
        <begin position="268"/>
        <end position="284"/>
    </location>
</feature>
<evidence type="ECO:0000256" key="5">
    <source>
        <dbReference type="RuleBase" id="RU004020"/>
    </source>
</evidence>
<dbReference type="AlphaFoldDB" id="A0A2T2P0C3"/>
<dbReference type="EMBL" id="KZ678131">
    <property type="protein sequence ID" value="PSN70966.1"/>
    <property type="molecule type" value="Genomic_DNA"/>
</dbReference>
<feature type="region of interest" description="Disordered" evidence="6">
    <location>
        <begin position="397"/>
        <end position="513"/>
    </location>
</feature>
<dbReference type="SMART" id="SM00415">
    <property type="entry name" value="HSF"/>
    <property type="match status" value="1"/>
</dbReference>
<dbReference type="PANTHER" id="PTHR10015:SF427">
    <property type="entry name" value="HEAT SHOCK FACTOR PROTEIN"/>
    <property type="match status" value="1"/>
</dbReference>
<dbReference type="PANTHER" id="PTHR10015">
    <property type="entry name" value="HEAT SHOCK TRANSCRIPTION FACTOR"/>
    <property type="match status" value="1"/>
</dbReference>
<dbReference type="GO" id="GO:0043565">
    <property type="term" value="F:sequence-specific DNA binding"/>
    <property type="evidence" value="ECO:0007669"/>
    <property type="project" value="InterPro"/>
</dbReference>
<feature type="domain" description="HSF-type DNA-binding" evidence="7">
    <location>
        <begin position="151"/>
        <end position="258"/>
    </location>
</feature>
<dbReference type="InterPro" id="IPR036388">
    <property type="entry name" value="WH-like_DNA-bd_sf"/>
</dbReference>
<dbReference type="Pfam" id="PF00447">
    <property type="entry name" value="HSF_DNA-bind"/>
    <property type="match status" value="1"/>
</dbReference>
<evidence type="ECO:0000259" key="7">
    <source>
        <dbReference type="SMART" id="SM00415"/>
    </source>
</evidence>
<feature type="compositionally biased region" description="Polar residues" evidence="6">
    <location>
        <begin position="464"/>
        <end position="484"/>
    </location>
</feature>
<evidence type="ECO:0000256" key="2">
    <source>
        <dbReference type="ARBA" id="ARBA00006403"/>
    </source>
</evidence>
<evidence type="ECO:0000256" key="6">
    <source>
        <dbReference type="SAM" id="MobiDB-lite"/>
    </source>
</evidence>
<dbReference type="SUPFAM" id="SSF46785">
    <property type="entry name" value="Winged helix' DNA-binding domain"/>
    <property type="match status" value="1"/>
</dbReference>
<comment type="subcellular location">
    <subcellularLocation>
        <location evidence="1">Nucleus</location>
    </subcellularLocation>
</comment>
<dbReference type="OrthoDB" id="60033at2759"/>
<organism evidence="8 9">
    <name type="scientific">Corynespora cassiicola Philippines</name>
    <dbReference type="NCBI Taxonomy" id="1448308"/>
    <lineage>
        <taxon>Eukaryota</taxon>
        <taxon>Fungi</taxon>
        <taxon>Dikarya</taxon>
        <taxon>Ascomycota</taxon>
        <taxon>Pezizomycotina</taxon>
        <taxon>Dothideomycetes</taxon>
        <taxon>Pleosporomycetidae</taxon>
        <taxon>Pleosporales</taxon>
        <taxon>Corynesporascaceae</taxon>
        <taxon>Corynespora</taxon>
    </lineage>
</organism>
<dbReference type="GO" id="GO:0005634">
    <property type="term" value="C:nucleus"/>
    <property type="evidence" value="ECO:0007669"/>
    <property type="project" value="UniProtKB-SubCell"/>
</dbReference>
<reference evidence="8 9" key="1">
    <citation type="journal article" date="2018" name="Front. Microbiol.">
        <title>Genome-Wide Analysis of Corynespora cassiicola Leaf Fall Disease Putative Effectors.</title>
        <authorList>
            <person name="Lopez D."/>
            <person name="Ribeiro S."/>
            <person name="Label P."/>
            <person name="Fumanal B."/>
            <person name="Venisse J.S."/>
            <person name="Kohler A."/>
            <person name="de Oliveira R.R."/>
            <person name="Labutti K."/>
            <person name="Lipzen A."/>
            <person name="Lail K."/>
            <person name="Bauer D."/>
            <person name="Ohm R.A."/>
            <person name="Barry K.W."/>
            <person name="Spatafora J."/>
            <person name="Grigoriev I.V."/>
            <person name="Martin F.M."/>
            <person name="Pujade-Renaud V."/>
        </authorList>
    </citation>
    <scope>NUCLEOTIDE SEQUENCE [LARGE SCALE GENOMIC DNA]</scope>
    <source>
        <strain evidence="8 9">Philippines</strain>
    </source>
</reference>
<dbReference type="InterPro" id="IPR000232">
    <property type="entry name" value="HSF_DNA-bd"/>
</dbReference>
<feature type="compositionally biased region" description="Polar residues" evidence="6">
    <location>
        <begin position="492"/>
        <end position="505"/>
    </location>
</feature>
<evidence type="ECO:0000256" key="3">
    <source>
        <dbReference type="ARBA" id="ARBA00023125"/>
    </source>
</evidence>
<dbReference type="InterPro" id="IPR036390">
    <property type="entry name" value="WH_DNA-bd_sf"/>
</dbReference>
<feature type="region of interest" description="Disordered" evidence="6">
    <location>
        <begin position="1"/>
        <end position="20"/>
    </location>
</feature>
<dbReference type="Proteomes" id="UP000240883">
    <property type="component" value="Unassembled WGS sequence"/>
</dbReference>
<keyword evidence="3" id="KW-0238">DNA-binding</keyword>
<sequence length="672" mass="73817">MTGRKRRAPGASTQVQQPAEIHDHVYTQDAANMAADQYLSNWNDTSAAGDLNAPFGDPSLYGNMGYSGGMGATGQSSHNRIVSLDGMSDGDVGSQLVRRNPNQQLAARRTPWDGYNGTPGQQPGWETVDDDEELEQKALLAKKDALSKRKQIPPFVQKLSSFLDEKNNENLIRWSDDGNSFIVIDEDEFARTLIPELFKHNNYASFVRQLNMYGFHKKVGLSDNSMKASETKAKAPSEYYNKYFKRGRPELLWLIQKPKNPTAGPKRKRDDEKQGDSDEDRKYVQDSGGGATYPEDLAVRGNQDMTMIPRTEYNSLRTEVRHLQQQQKMISNVLGQIRRQNDQLYQQATAFQALHDRHENSINAILTFLATFYNRSLEGNTNGLNLADMFGPAIPSQQPHGNVVDVDDFPEKPMNKSPQMHRAKRPLALLPAPIQKDVLSPTGRAATVSPSVRPTPSPLGRPGNKQSVFKSPVPQSRSPSTYGPQSIRDGSAGSSLRPESTTPTGHSMGIPDNDEIMSAIQNANANSGQSTTQPPQFDFPAALESFQTQDGNVPLTQQQRNDVLSLMANNASAASPNSNLAHNTNNAMVNPQPPPMPNLDQIAATQAQLELLQKMSDEQNSRVQSLQERLQPLSPSGSIPGLTDNGYFGSGGLGEPGALDLDFDSLVQGDDY</sequence>
<dbReference type="FunFam" id="1.10.10.10:FF:000173">
    <property type="entry name" value="Heat shock transcription factor Hsf1"/>
    <property type="match status" value="1"/>
</dbReference>
<feature type="region of interest" description="Disordered" evidence="6">
    <location>
        <begin position="616"/>
        <end position="672"/>
    </location>
</feature>
<comment type="similarity">
    <text evidence="2 5">Belongs to the HSF family.</text>
</comment>
<dbReference type="STRING" id="1448308.A0A2T2P0C3"/>
<proteinExistence type="inferred from homology"/>
<keyword evidence="4" id="KW-0539">Nucleus</keyword>
<protein>
    <recommendedName>
        <fullName evidence="7">HSF-type DNA-binding domain-containing protein</fullName>
    </recommendedName>
</protein>
<feature type="compositionally biased region" description="Polar residues" evidence="6">
    <location>
        <begin position="621"/>
        <end position="637"/>
    </location>
</feature>
<evidence type="ECO:0000256" key="1">
    <source>
        <dbReference type="ARBA" id="ARBA00004123"/>
    </source>
</evidence>
<evidence type="ECO:0000256" key="4">
    <source>
        <dbReference type="ARBA" id="ARBA00023242"/>
    </source>
</evidence>
<feature type="non-terminal residue" evidence="8">
    <location>
        <position position="672"/>
    </location>
</feature>
<evidence type="ECO:0000313" key="8">
    <source>
        <dbReference type="EMBL" id="PSN70966.1"/>
    </source>
</evidence>
<keyword evidence="9" id="KW-1185">Reference proteome</keyword>
<gene>
    <name evidence="8" type="ORF">BS50DRAFT_468705</name>
</gene>
<feature type="region of interest" description="Disordered" evidence="6">
    <location>
        <begin position="255"/>
        <end position="296"/>
    </location>
</feature>
<dbReference type="Gene3D" id="1.10.10.10">
    <property type="entry name" value="Winged helix-like DNA-binding domain superfamily/Winged helix DNA-binding domain"/>
    <property type="match status" value="1"/>
</dbReference>
<name>A0A2T2P0C3_CORCC</name>
<evidence type="ECO:0000313" key="9">
    <source>
        <dbReference type="Proteomes" id="UP000240883"/>
    </source>
</evidence>
<accession>A0A2T2P0C3</accession>
<dbReference type="PRINTS" id="PR00056">
    <property type="entry name" value="HSFDOMAIN"/>
</dbReference>